<dbReference type="SUPFAM" id="SSF51430">
    <property type="entry name" value="NAD(P)-linked oxidoreductase"/>
    <property type="match status" value="1"/>
</dbReference>
<reference evidence="3 4" key="1">
    <citation type="submission" date="2020-08" db="EMBL/GenBank/DDBJ databases">
        <title>Genomic Encyclopedia of Type Strains, Phase IV (KMG-IV): sequencing the most valuable type-strain genomes for metagenomic binning, comparative biology and taxonomic classification.</title>
        <authorList>
            <person name="Goeker M."/>
        </authorList>
    </citation>
    <scope>NUCLEOTIDE SEQUENCE [LARGE SCALE GENOMIC DNA]</scope>
    <source>
        <strain evidence="3 4">DSM 100039</strain>
    </source>
</reference>
<dbReference type="NCBIfam" id="TIGR01409">
    <property type="entry name" value="TAT_signal_seq"/>
    <property type="match status" value="1"/>
</dbReference>
<dbReference type="GO" id="GO:0005737">
    <property type="term" value="C:cytoplasm"/>
    <property type="evidence" value="ECO:0007669"/>
    <property type="project" value="TreeGrafter"/>
</dbReference>
<dbReference type="CDD" id="cd19078">
    <property type="entry name" value="AKR_AKR13C1_2"/>
    <property type="match status" value="1"/>
</dbReference>
<dbReference type="InterPro" id="IPR020471">
    <property type="entry name" value="AKR"/>
</dbReference>
<dbReference type="InterPro" id="IPR019546">
    <property type="entry name" value="TAT_signal_bac_arc"/>
</dbReference>
<dbReference type="InterPro" id="IPR036812">
    <property type="entry name" value="NAD(P)_OxRdtase_dom_sf"/>
</dbReference>
<dbReference type="GO" id="GO:0016491">
    <property type="term" value="F:oxidoreductase activity"/>
    <property type="evidence" value="ECO:0007669"/>
    <property type="project" value="UniProtKB-KW"/>
</dbReference>
<evidence type="ECO:0000256" key="1">
    <source>
        <dbReference type="ARBA" id="ARBA00023002"/>
    </source>
</evidence>
<dbReference type="AlphaFoldDB" id="A0A841P450"/>
<gene>
    <name evidence="3" type="ORF">HNQ71_002631</name>
</gene>
<dbReference type="Proteomes" id="UP000556329">
    <property type="component" value="Unassembled WGS sequence"/>
</dbReference>
<accession>A0A841P450</accession>
<dbReference type="PANTHER" id="PTHR43625">
    <property type="entry name" value="AFLATOXIN B1 ALDEHYDE REDUCTASE"/>
    <property type="match status" value="1"/>
</dbReference>
<protein>
    <submittedName>
        <fullName evidence="3">Aryl-alcohol dehydrogenase-like predicted oxidoreductase</fullName>
    </submittedName>
</protein>
<dbReference type="InterPro" id="IPR006311">
    <property type="entry name" value="TAT_signal"/>
</dbReference>
<dbReference type="EMBL" id="JACHEF010000002">
    <property type="protein sequence ID" value="MBB6409966.1"/>
    <property type="molecule type" value="Genomic_DNA"/>
</dbReference>
<evidence type="ECO:0000313" key="4">
    <source>
        <dbReference type="Proteomes" id="UP000556329"/>
    </source>
</evidence>
<evidence type="ECO:0000259" key="2">
    <source>
        <dbReference type="Pfam" id="PF00248"/>
    </source>
</evidence>
<dbReference type="Gene3D" id="3.20.20.100">
    <property type="entry name" value="NADP-dependent oxidoreductase domain"/>
    <property type="match status" value="1"/>
</dbReference>
<proteinExistence type="predicted"/>
<dbReference type="InterPro" id="IPR050791">
    <property type="entry name" value="Aldo-Keto_reductase"/>
</dbReference>
<name>A0A841P450_9HYPH</name>
<organism evidence="3 4">
    <name type="scientific">Mesorhizobium sangaii</name>
    <dbReference type="NCBI Taxonomy" id="505389"/>
    <lineage>
        <taxon>Bacteria</taxon>
        <taxon>Pseudomonadati</taxon>
        <taxon>Pseudomonadota</taxon>
        <taxon>Alphaproteobacteria</taxon>
        <taxon>Hyphomicrobiales</taxon>
        <taxon>Phyllobacteriaceae</taxon>
        <taxon>Mesorhizobium</taxon>
    </lineage>
</organism>
<dbReference type="RefSeq" id="WP_184872930.1">
    <property type="nucleotide sequence ID" value="NZ_JACHEF010000002.1"/>
</dbReference>
<comment type="caution">
    <text evidence="3">The sequence shown here is derived from an EMBL/GenBank/DDBJ whole genome shotgun (WGS) entry which is preliminary data.</text>
</comment>
<keyword evidence="1" id="KW-0560">Oxidoreductase</keyword>
<dbReference type="PANTHER" id="PTHR43625:SF77">
    <property type="entry name" value="ALDO-KETO REDUCTASE"/>
    <property type="match status" value="1"/>
</dbReference>
<dbReference type="PROSITE" id="PS51318">
    <property type="entry name" value="TAT"/>
    <property type="match status" value="1"/>
</dbReference>
<evidence type="ECO:0000313" key="3">
    <source>
        <dbReference type="EMBL" id="MBB6409966.1"/>
    </source>
</evidence>
<dbReference type="InterPro" id="IPR023210">
    <property type="entry name" value="NADP_OxRdtase_dom"/>
</dbReference>
<dbReference type="Pfam" id="PF00248">
    <property type="entry name" value="Aldo_ket_red"/>
    <property type="match status" value="1"/>
</dbReference>
<feature type="domain" description="NADP-dependent oxidoreductase" evidence="2">
    <location>
        <begin position="65"/>
        <end position="355"/>
    </location>
</feature>
<keyword evidence="4" id="KW-1185">Reference proteome</keyword>
<dbReference type="PRINTS" id="PR00069">
    <property type="entry name" value="ALDKETRDTASE"/>
</dbReference>
<sequence>MTEERKEIDAFGRRQFLKHSALLSAALAVGPLLGVGAEAQEANPIQNKGIKAMKQRKLGSMNVSELGAGCMSISANYGPAAPKEQGIKTIRKAFESGVTFFDTAEVYGPYTNEELVGEALQGIRDKVSIASKFGFAIDGTVALDSRPERIKRVVEESLKRLRTDRIDLYYQHRVDPAVPIEDVAGTIKDLIAQGKVLHFGLSEPSAKTIRRAYAVQPVSAVQTEYSMLTRDVETNGVLDTCEELGIGFVPWSPIAQGFLTGKIDINTKFDPKTDFRSGFPRFSAENRAKNLQLVEWLKEYAEKKGATPSQVALAWLLAKGPNIVPIPGTRNEAHLLENLGALKVQLSKDDMQEIATSLSRFTVQGERMGKDHMASIDYSV</sequence>